<dbReference type="InterPro" id="IPR024072">
    <property type="entry name" value="DHFR-like_dom_sf"/>
</dbReference>
<comment type="pathway">
    <text evidence="1">Cofactor biosynthesis; riboflavin biosynthesis.</text>
</comment>
<dbReference type="NCBIfam" id="NF010663">
    <property type="entry name" value="PRK14059.1-1"/>
    <property type="match status" value="1"/>
</dbReference>
<reference evidence="5 6" key="1">
    <citation type="submission" date="2017-01" db="EMBL/GenBank/DDBJ databases">
        <authorList>
            <person name="Varghese N."/>
            <person name="Submissions S."/>
        </authorList>
    </citation>
    <scope>NUCLEOTIDE SEQUENCE [LARGE SCALE GENOMIC DNA]</scope>
    <source>
        <strain evidence="5 6">DSM 44280</strain>
    </source>
</reference>
<organism evidence="5 6">
    <name type="scientific">Corynebacterium afermentans</name>
    <dbReference type="NCBI Taxonomy" id="38286"/>
    <lineage>
        <taxon>Bacteria</taxon>
        <taxon>Bacillati</taxon>
        <taxon>Actinomycetota</taxon>
        <taxon>Actinomycetes</taxon>
        <taxon>Mycobacteriales</taxon>
        <taxon>Corynebacteriaceae</taxon>
        <taxon>Corynebacterium</taxon>
    </lineage>
</organism>
<keyword evidence="6" id="KW-1185">Reference proteome</keyword>
<dbReference type="Proteomes" id="UP000185547">
    <property type="component" value="Unassembled WGS sequence"/>
</dbReference>
<proteinExistence type="predicted"/>
<dbReference type="Gene3D" id="3.40.430.10">
    <property type="entry name" value="Dihydrofolate Reductase, subunit A"/>
    <property type="match status" value="1"/>
</dbReference>
<feature type="domain" description="Bacterial bifunctional deaminase-reductase C-terminal" evidence="4">
    <location>
        <begin position="9"/>
        <end position="177"/>
    </location>
</feature>
<gene>
    <name evidence="5" type="ORF">SAMN05421802_10410</name>
</gene>
<dbReference type="AlphaFoldDB" id="A0A9X8NAU7"/>
<dbReference type="SUPFAM" id="SSF53597">
    <property type="entry name" value="Dihydrofolate reductase-like"/>
    <property type="match status" value="1"/>
</dbReference>
<dbReference type="GO" id="GO:0009231">
    <property type="term" value="P:riboflavin biosynthetic process"/>
    <property type="evidence" value="ECO:0007669"/>
    <property type="project" value="InterPro"/>
</dbReference>
<sequence>MGIAALTGAAASDGTSSGLGNDTDFALLNALRIWSDAVLVGAETARKENYFGVRTTQQQRETRHARGQAEVPPIVVMTKSLNFDTATQLFTDTRTPPLFAVPEDVLRDKDVFARARKIEQAGGVIVPVEGQDVSAVVAALHARGLARIVCEGGPSLNAQLIGAGEVDVFHYTVSPRAVQPSELRLFAEADTPSDRAFVLEAAHVTCDSMLFLRYRSVREG</sequence>
<dbReference type="InterPro" id="IPR002734">
    <property type="entry name" value="RibDG_C"/>
</dbReference>
<protein>
    <submittedName>
        <fullName evidence="5">Pyrimidine reductase, riboflavin biosynthesis</fullName>
    </submittedName>
</protein>
<accession>A0A9X8NAU7</accession>
<dbReference type="InterPro" id="IPR050765">
    <property type="entry name" value="Riboflavin_Biosynth_HTPR"/>
</dbReference>
<evidence type="ECO:0000259" key="4">
    <source>
        <dbReference type="Pfam" id="PF01872"/>
    </source>
</evidence>
<evidence type="ECO:0000313" key="6">
    <source>
        <dbReference type="Proteomes" id="UP000185547"/>
    </source>
</evidence>
<comment type="caution">
    <text evidence="5">The sequence shown here is derived from an EMBL/GenBank/DDBJ whole genome shotgun (WGS) entry which is preliminary data.</text>
</comment>
<dbReference type="PANTHER" id="PTHR38011">
    <property type="entry name" value="DIHYDROFOLATE REDUCTASE FAMILY PROTEIN (AFU_ORTHOLOGUE AFUA_8G06820)"/>
    <property type="match status" value="1"/>
</dbReference>
<evidence type="ECO:0000256" key="1">
    <source>
        <dbReference type="ARBA" id="ARBA00005104"/>
    </source>
</evidence>
<evidence type="ECO:0000256" key="2">
    <source>
        <dbReference type="ARBA" id="ARBA00022857"/>
    </source>
</evidence>
<dbReference type="GO" id="GO:0008703">
    <property type="term" value="F:5-amino-6-(5-phosphoribosylamino)uracil reductase activity"/>
    <property type="evidence" value="ECO:0007669"/>
    <property type="project" value="InterPro"/>
</dbReference>
<keyword evidence="2" id="KW-0521">NADP</keyword>
<keyword evidence="3" id="KW-0560">Oxidoreductase</keyword>
<dbReference type="EMBL" id="FTMH01000004">
    <property type="protein sequence ID" value="SIP99011.1"/>
    <property type="molecule type" value="Genomic_DNA"/>
</dbReference>
<dbReference type="Pfam" id="PF01872">
    <property type="entry name" value="RibD_C"/>
    <property type="match status" value="1"/>
</dbReference>
<evidence type="ECO:0000313" key="5">
    <source>
        <dbReference type="EMBL" id="SIP99011.1"/>
    </source>
</evidence>
<dbReference type="PANTHER" id="PTHR38011:SF7">
    <property type="entry name" value="2,5-DIAMINO-6-RIBOSYLAMINO-4(3H)-PYRIMIDINONE 5'-PHOSPHATE REDUCTASE"/>
    <property type="match status" value="1"/>
</dbReference>
<name>A0A9X8NAU7_9CORY</name>
<evidence type="ECO:0000256" key="3">
    <source>
        <dbReference type="ARBA" id="ARBA00023002"/>
    </source>
</evidence>